<dbReference type="Gene3D" id="1.20.1280.50">
    <property type="match status" value="1"/>
</dbReference>
<gene>
    <name evidence="2" type="ORF">LDAN0321_LOCUS5054</name>
</gene>
<dbReference type="PANTHER" id="PTHR13318">
    <property type="entry name" value="PARTNER OF PAIRED, ISOFORM B-RELATED"/>
    <property type="match status" value="1"/>
</dbReference>
<dbReference type="EMBL" id="HBGY01008045">
    <property type="protein sequence ID" value="CAD9565597.1"/>
    <property type="molecule type" value="Transcribed_RNA"/>
</dbReference>
<name>A0A7S2NXD3_9STRA</name>
<dbReference type="GO" id="GO:0031146">
    <property type="term" value="P:SCF-dependent proteasomal ubiquitin-dependent protein catabolic process"/>
    <property type="evidence" value="ECO:0007669"/>
    <property type="project" value="TreeGrafter"/>
</dbReference>
<feature type="domain" description="F-box" evidence="1">
    <location>
        <begin position="38"/>
        <end position="67"/>
    </location>
</feature>
<protein>
    <recommendedName>
        <fullName evidence="1">F-box domain-containing protein</fullName>
    </recommendedName>
</protein>
<sequence length="337" mass="38323">MDHKKSEEVLHTAHEEVTYTRNGDITNCSQQPSQICAPQEILTRIMSYLSLEEMARCAQASKPWLRALAGIQELNINIDFCNQNDARAIFNFASKYFHNLSRINIRCVAPLESSSRMCDAFSDLLAGKSKYLKHFVYDANFLSFPPVNLTNGLVQCLKDATNLETLIIDHCMFESDHDILLLLTNKPQLRRLKLCNLSTLHKAKDGVAKYCSMETFHEAIASFHQLRELELLLNYHDPSPDTPAWSILFSGLKELRKLKINYIDDTGLMEIARSSLPHLQDLNLRYCHAISIDRVIDVLHACPIHTLDVSSLQMEDDAHIKELSRVGNSLVNLTIKV</sequence>
<reference evidence="2" key="1">
    <citation type="submission" date="2021-01" db="EMBL/GenBank/DDBJ databases">
        <authorList>
            <person name="Corre E."/>
            <person name="Pelletier E."/>
            <person name="Niang G."/>
            <person name="Scheremetjew M."/>
            <person name="Finn R."/>
            <person name="Kale V."/>
            <person name="Holt S."/>
            <person name="Cochrane G."/>
            <person name="Meng A."/>
            <person name="Brown T."/>
            <person name="Cohen L."/>
        </authorList>
    </citation>
    <scope>NUCLEOTIDE SEQUENCE</scope>
    <source>
        <strain evidence="2">B650</strain>
    </source>
</reference>
<dbReference type="PANTHER" id="PTHR13318:SF247">
    <property type="entry name" value="GH16156P"/>
    <property type="match status" value="1"/>
</dbReference>
<proteinExistence type="predicted"/>
<dbReference type="InterPro" id="IPR036047">
    <property type="entry name" value="F-box-like_dom_sf"/>
</dbReference>
<dbReference type="AlphaFoldDB" id="A0A7S2NXD3"/>
<accession>A0A7S2NXD3</accession>
<dbReference type="InterPro" id="IPR001810">
    <property type="entry name" value="F-box_dom"/>
</dbReference>
<dbReference type="SUPFAM" id="SSF52047">
    <property type="entry name" value="RNI-like"/>
    <property type="match status" value="1"/>
</dbReference>
<organism evidence="2">
    <name type="scientific">Leptocylindrus danicus</name>
    <dbReference type="NCBI Taxonomy" id="163516"/>
    <lineage>
        <taxon>Eukaryota</taxon>
        <taxon>Sar</taxon>
        <taxon>Stramenopiles</taxon>
        <taxon>Ochrophyta</taxon>
        <taxon>Bacillariophyta</taxon>
        <taxon>Coscinodiscophyceae</taxon>
        <taxon>Chaetocerotophycidae</taxon>
        <taxon>Leptocylindrales</taxon>
        <taxon>Leptocylindraceae</taxon>
        <taxon>Leptocylindrus</taxon>
    </lineage>
</organism>
<evidence type="ECO:0000313" key="2">
    <source>
        <dbReference type="EMBL" id="CAD9565597.1"/>
    </source>
</evidence>
<dbReference type="InterPro" id="IPR032675">
    <property type="entry name" value="LRR_dom_sf"/>
</dbReference>
<dbReference type="GO" id="GO:0019005">
    <property type="term" value="C:SCF ubiquitin ligase complex"/>
    <property type="evidence" value="ECO:0007669"/>
    <property type="project" value="TreeGrafter"/>
</dbReference>
<dbReference type="SUPFAM" id="SSF81383">
    <property type="entry name" value="F-box domain"/>
    <property type="match status" value="1"/>
</dbReference>
<dbReference type="Pfam" id="PF12937">
    <property type="entry name" value="F-box-like"/>
    <property type="match status" value="1"/>
</dbReference>
<evidence type="ECO:0000259" key="1">
    <source>
        <dbReference type="Pfam" id="PF12937"/>
    </source>
</evidence>
<dbReference type="Gene3D" id="3.80.10.10">
    <property type="entry name" value="Ribonuclease Inhibitor"/>
    <property type="match status" value="2"/>
</dbReference>